<dbReference type="AlphaFoldDB" id="A0A8D8RAH8"/>
<name>A0A8D8RAH8_9HEMI</name>
<proteinExistence type="predicted"/>
<protein>
    <submittedName>
        <fullName evidence="1">Uncharacterized protein</fullName>
    </submittedName>
</protein>
<reference evidence="1" key="1">
    <citation type="submission" date="2021-05" db="EMBL/GenBank/DDBJ databases">
        <authorList>
            <person name="Alioto T."/>
            <person name="Alioto T."/>
            <person name="Gomez Garrido J."/>
        </authorList>
    </citation>
    <scope>NUCLEOTIDE SEQUENCE</scope>
</reference>
<dbReference type="EMBL" id="HBUF01140109">
    <property type="protein sequence ID" value="CAG6646102.1"/>
    <property type="molecule type" value="Transcribed_RNA"/>
</dbReference>
<sequence length="110" mass="12383">MRRPPLPIGTGIPCNELSCHCFDSPWPAFTQVSSSHMILSKSSLQIWDMNRPLHSTMSVLSNNIFLPSILLNSNPKLCRTFCTELLLHVRSSALFNETCSFVRVGYSLLE</sequence>
<organism evidence="1">
    <name type="scientific">Cacopsylla melanoneura</name>
    <dbReference type="NCBI Taxonomy" id="428564"/>
    <lineage>
        <taxon>Eukaryota</taxon>
        <taxon>Metazoa</taxon>
        <taxon>Ecdysozoa</taxon>
        <taxon>Arthropoda</taxon>
        <taxon>Hexapoda</taxon>
        <taxon>Insecta</taxon>
        <taxon>Pterygota</taxon>
        <taxon>Neoptera</taxon>
        <taxon>Paraneoptera</taxon>
        <taxon>Hemiptera</taxon>
        <taxon>Sternorrhyncha</taxon>
        <taxon>Psylloidea</taxon>
        <taxon>Psyllidae</taxon>
        <taxon>Psyllinae</taxon>
        <taxon>Cacopsylla</taxon>
    </lineage>
</organism>
<accession>A0A8D8RAH8</accession>
<dbReference type="EMBL" id="HBUF01140110">
    <property type="protein sequence ID" value="CAG6646103.1"/>
    <property type="molecule type" value="Transcribed_RNA"/>
</dbReference>
<evidence type="ECO:0000313" key="1">
    <source>
        <dbReference type="EMBL" id="CAG6646102.1"/>
    </source>
</evidence>